<organism evidence="2 3">
    <name type="scientific">Algoriphagus zhangzhouensis</name>
    <dbReference type="NCBI Taxonomy" id="1073327"/>
    <lineage>
        <taxon>Bacteria</taxon>
        <taxon>Pseudomonadati</taxon>
        <taxon>Bacteroidota</taxon>
        <taxon>Cytophagia</taxon>
        <taxon>Cytophagales</taxon>
        <taxon>Cyclobacteriaceae</taxon>
        <taxon>Algoriphagus</taxon>
    </lineage>
</organism>
<proteinExistence type="predicted"/>
<sequence>MQFNSKKTLLTLAIFSGMALLPLSCNIVDPFCNSSCGCGSTPTVTDFLIQDFEIQTLQSNGNEADSESFYPFDQLSKVITLGEVEYLALETSSSSNGIPGLAFACSIAPPKSANKLKNIQIFNTEEVKLESGEVLKVGDNISHLFGLNYYHNQGLESIADFIENGVEIYLDDSFKLQFQNDPKKELKLSFSIQIQLDGGQEFNYQNEVLRIN</sequence>
<keyword evidence="3" id="KW-1185">Reference proteome</keyword>
<feature type="signal peptide" evidence="1">
    <location>
        <begin position="1"/>
        <end position="27"/>
    </location>
</feature>
<dbReference type="RefSeq" id="WP_073569964.1">
    <property type="nucleotide sequence ID" value="NZ_FRXN01000001.1"/>
</dbReference>
<feature type="chain" id="PRO_5009929947" description="Lipoprotein" evidence="1">
    <location>
        <begin position="28"/>
        <end position="212"/>
    </location>
</feature>
<dbReference type="OrthoDB" id="823976at2"/>
<dbReference type="Proteomes" id="UP000184609">
    <property type="component" value="Unassembled WGS sequence"/>
</dbReference>
<evidence type="ECO:0008006" key="4">
    <source>
        <dbReference type="Google" id="ProtNLM"/>
    </source>
</evidence>
<evidence type="ECO:0000256" key="1">
    <source>
        <dbReference type="SAM" id="SignalP"/>
    </source>
</evidence>
<dbReference type="STRING" id="1073327.SAMN04488108_0283"/>
<dbReference type="EMBL" id="FRXN01000001">
    <property type="protein sequence ID" value="SHO59665.1"/>
    <property type="molecule type" value="Genomic_DNA"/>
</dbReference>
<accession>A0A1M7Z469</accession>
<name>A0A1M7Z469_9BACT</name>
<evidence type="ECO:0000313" key="3">
    <source>
        <dbReference type="Proteomes" id="UP000184609"/>
    </source>
</evidence>
<dbReference type="AlphaFoldDB" id="A0A1M7Z469"/>
<gene>
    <name evidence="2" type="ORF">SAMN04488108_0283</name>
</gene>
<evidence type="ECO:0000313" key="2">
    <source>
        <dbReference type="EMBL" id="SHO59665.1"/>
    </source>
</evidence>
<keyword evidence="1" id="KW-0732">Signal</keyword>
<reference evidence="3" key="1">
    <citation type="submission" date="2016-12" db="EMBL/GenBank/DDBJ databases">
        <authorList>
            <person name="Varghese N."/>
            <person name="Submissions S."/>
        </authorList>
    </citation>
    <scope>NUCLEOTIDE SEQUENCE [LARGE SCALE GENOMIC DNA]</scope>
    <source>
        <strain evidence="3">DSM 25035</strain>
    </source>
</reference>
<protein>
    <recommendedName>
        <fullName evidence="4">Lipoprotein</fullName>
    </recommendedName>
</protein>